<dbReference type="EMBL" id="ML770966">
    <property type="protein sequence ID" value="KAE9382812.1"/>
    <property type="molecule type" value="Genomic_DNA"/>
</dbReference>
<evidence type="ECO:0000256" key="2">
    <source>
        <dbReference type="SAM" id="SignalP"/>
    </source>
</evidence>
<feature type="signal peptide" evidence="2">
    <location>
        <begin position="1"/>
        <end position="25"/>
    </location>
</feature>
<evidence type="ECO:0000313" key="3">
    <source>
        <dbReference type="EMBL" id="KAE9382812.1"/>
    </source>
</evidence>
<feature type="region of interest" description="Disordered" evidence="1">
    <location>
        <begin position="98"/>
        <end position="146"/>
    </location>
</feature>
<proteinExistence type="predicted"/>
<gene>
    <name evidence="3" type="ORF">BT96DRAFT_951877</name>
</gene>
<protein>
    <submittedName>
        <fullName evidence="3">Uncharacterized protein</fullName>
    </submittedName>
</protein>
<accession>A0A6A4GBC6</accession>
<dbReference type="AlphaFoldDB" id="A0A6A4GBC6"/>
<keyword evidence="2" id="KW-0732">Signal</keyword>
<evidence type="ECO:0000256" key="1">
    <source>
        <dbReference type="SAM" id="MobiDB-lite"/>
    </source>
</evidence>
<feature type="chain" id="PRO_5025622855" evidence="2">
    <location>
        <begin position="26"/>
        <end position="173"/>
    </location>
</feature>
<dbReference type="Proteomes" id="UP000799118">
    <property type="component" value="Unassembled WGS sequence"/>
</dbReference>
<feature type="compositionally biased region" description="Polar residues" evidence="1">
    <location>
        <begin position="112"/>
        <end position="129"/>
    </location>
</feature>
<reference evidence="3" key="1">
    <citation type="journal article" date="2019" name="Environ. Microbiol.">
        <title>Fungal ecological strategies reflected in gene transcription - a case study of two litter decomposers.</title>
        <authorList>
            <person name="Barbi F."/>
            <person name="Kohler A."/>
            <person name="Barry K."/>
            <person name="Baskaran P."/>
            <person name="Daum C."/>
            <person name="Fauchery L."/>
            <person name="Ihrmark K."/>
            <person name="Kuo A."/>
            <person name="LaButti K."/>
            <person name="Lipzen A."/>
            <person name="Morin E."/>
            <person name="Grigoriev I.V."/>
            <person name="Henrissat B."/>
            <person name="Lindahl B."/>
            <person name="Martin F."/>
        </authorList>
    </citation>
    <scope>NUCLEOTIDE SEQUENCE</scope>
    <source>
        <strain evidence="3">JB14</strain>
    </source>
</reference>
<sequence length="173" mass="19689">MVQLTPWVLCMSLVLLGPEAPLVRSDLAHELETFEATEAQNAAASKARFFKDQEDACLAAVETKRCLELEQQRKGKRAVKAHFEEDMWEQEWNEKRACYDDSNGDGDVPRSATASQEASPSTPSCTSSVIYIASDEDSEKSKEEKIKRMRERIAKQKSPVYAFFHRDPQYPLR</sequence>
<keyword evidence="4" id="KW-1185">Reference proteome</keyword>
<evidence type="ECO:0000313" key="4">
    <source>
        <dbReference type="Proteomes" id="UP000799118"/>
    </source>
</evidence>
<organism evidence="3 4">
    <name type="scientific">Gymnopus androsaceus JB14</name>
    <dbReference type="NCBI Taxonomy" id="1447944"/>
    <lineage>
        <taxon>Eukaryota</taxon>
        <taxon>Fungi</taxon>
        <taxon>Dikarya</taxon>
        <taxon>Basidiomycota</taxon>
        <taxon>Agaricomycotina</taxon>
        <taxon>Agaricomycetes</taxon>
        <taxon>Agaricomycetidae</taxon>
        <taxon>Agaricales</taxon>
        <taxon>Marasmiineae</taxon>
        <taxon>Omphalotaceae</taxon>
        <taxon>Gymnopus</taxon>
    </lineage>
</organism>
<name>A0A6A4GBC6_9AGAR</name>